<dbReference type="VEuPathDB" id="FungiDB:RhiirFUN_005341"/>
<dbReference type="AlphaFoldDB" id="U9UG39"/>
<evidence type="ECO:0000313" key="2">
    <source>
        <dbReference type="EMBL" id="ESA19370.1"/>
    </source>
</evidence>
<gene>
    <name evidence="2" type="ORF">GLOINDRAFT_212</name>
</gene>
<name>U9UG39_RHIID</name>
<feature type="region of interest" description="Disordered" evidence="1">
    <location>
        <begin position="1"/>
        <end position="38"/>
    </location>
</feature>
<sequence length="207" mass="23431">MSKQIVAPMEPKKEPQRDTPSFAENISPDSDEEESLDEPMEINFVKKKEPPTSTTTIKCKIGRLKIPAMTVDSGAEPPIITKNIVDRIKVKIDKSEKYDLSGISTVPVETIGVVRNLPITLAPGCTIHEDFVVVDYHKPILIFSNRLLKKYGCAMDWKTDELKIPFNGKDYIIPVTMHKVKNKLEVNCAKIVMICQLQIAFYRTRKT</sequence>
<dbReference type="InterPro" id="IPR021109">
    <property type="entry name" value="Peptidase_aspartic_dom_sf"/>
</dbReference>
<feature type="compositionally biased region" description="Acidic residues" evidence="1">
    <location>
        <begin position="29"/>
        <end position="38"/>
    </location>
</feature>
<evidence type="ECO:0008006" key="3">
    <source>
        <dbReference type="Google" id="ProtNLM"/>
    </source>
</evidence>
<dbReference type="Gene3D" id="2.40.70.10">
    <property type="entry name" value="Acid Proteases"/>
    <property type="match status" value="1"/>
</dbReference>
<protein>
    <recommendedName>
        <fullName evidence="3">Gag-pol fusion protein</fullName>
    </recommendedName>
</protein>
<accession>U9UG39</accession>
<evidence type="ECO:0000256" key="1">
    <source>
        <dbReference type="SAM" id="MobiDB-lite"/>
    </source>
</evidence>
<dbReference type="EMBL" id="KI278296">
    <property type="protein sequence ID" value="ESA19370.1"/>
    <property type="molecule type" value="Genomic_DNA"/>
</dbReference>
<reference evidence="2" key="1">
    <citation type="submission" date="2013-07" db="EMBL/GenBank/DDBJ databases">
        <title>The genome of an arbuscular mycorrhizal fungus provides insights into the evolution of the oldest plant symbiosis.</title>
        <authorList>
            <consortium name="DOE Joint Genome Institute"/>
            <person name="Tisserant E."/>
            <person name="Malbreil M."/>
            <person name="Kuo A."/>
            <person name="Kohler A."/>
            <person name="Symeonidi A."/>
            <person name="Balestrini R."/>
            <person name="Charron P."/>
            <person name="Duensing N."/>
            <person name="Frei-dit-Frey N."/>
            <person name="Gianinazzi-Pearson V."/>
            <person name="Gilbert B."/>
            <person name="Handa Y."/>
            <person name="Hijri M."/>
            <person name="Kaul R."/>
            <person name="Kawaguchi M."/>
            <person name="Krajinski F."/>
            <person name="Lammers P."/>
            <person name="Lapierre D."/>
            <person name="Masclaux F.G."/>
            <person name="Murat C."/>
            <person name="Morin E."/>
            <person name="Ndikumana S."/>
            <person name="Pagni M."/>
            <person name="Petitpierre D."/>
            <person name="Requena N."/>
            <person name="Rosikiewicz P."/>
            <person name="Riley R."/>
            <person name="Saito K."/>
            <person name="San Clemente H."/>
            <person name="Shapiro H."/>
            <person name="van Tuinen D."/>
            <person name="Becard G."/>
            <person name="Bonfante P."/>
            <person name="Paszkowski U."/>
            <person name="Shachar-Hill Y."/>
            <person name="Young J.P."/>
            <person name="Sanders I.R."/>
            <person name="Henrissat B."/>
            <person name="Rensing S.A."/>
            <person name="Grigoriev I.V."/>
            <person name="Corradi N."/>
            <person name="Roux C."/>
            <person name="Martin F."/>
        </authorList>
    </citation>
    <scope>NUCLEOTIDE SEQUENCE</scope>
    <source>
        <strain evidence="2">DAOM 197198</strain>
    </source>
</reference>
<proteinExistence type="predicted"/>
<dbReference type="HOGENOM" id="CLU_1326997_0_0_1"/>
<organism evidence="2">
    <name type="scientific">Rhizophagus irregularis (strain DAOM 181602 / DAOM 197198 / MUCL 43194)</name>
    <name type="common">Arbuscular mycorrhizal fungus</name>
    <name type="synonym">Glomus intraradices</name>
    <dbReference type="NCBI Taxonomy" id="747089"/>
    <lineage>
        <taxon>Eukaryota</taxon>
        <taxon>Fungi</taxon>
        <taxon>Fungi incertae sedis</taxon>
        <taxon>Mucoromycota</taxon>
        <taxon>Glomeromycotina</taxon>
        <taxon>Glomeromycetes</taxon>
        <taxon>Glomerales</taxon>
        <taxon>Glomeraceae</taxon>
        <taxon>Rhizophagus</taxon>
    </lineage>
</organism>